<dbReference type="InterPro" id="IPR015422">
    <property type="entry name" value="PyrdxlP-dep_Trfase_small"/>
</dbReference>
<organism evidence="7 8">
    <name type="scientific">Hymenobacter fodinae</name>
    <dbReference type="NCBI Taxonomy" id="2510796"/>
    <lineage>
        <taxon>Bacteria</taxon>
        <taxon>Pseudomonadati</taxon>
        <taxon>Bacteroidota</taxon>
        <taxon>Cytophagia</taxon>
        <taxon>Cytophagales</taxon>
        <taxon>Hymenobacteraceae</taxon>
        <taxon>Hymenobacter</taxon>
    </lineage>
</organism>
<comment type="cofactor">
    <cofactor evidence="1">
        <name>pyridoxal 5'-phosphate</name>
        <dbReference type="ChEBI" id="CHEBI:597326"/>
    </cofactor>
</comment>
<dbReference type="Proteomes" id="UP000298337">
    <property type="component" value="Unassembled WGS sequence"/>
</dbReference>
<dbReference type="EMBL" id="SRLA01000003">
    <property type="protein sequence ID" value="TGE06503.1"/>
    <property type="molecule type" value="Genomic_DNA"/>
</dbReference>
<keyword evidence="3 7" id="KW-0032">Aminotransferase</keyword>
<evidence type="ECO:0000256" key="1">
    <source>
        <dbReference type="ARBA" id="ARBA00001933"/>
    </source>
</evidence>
<dbReference type="OrthoDB" id="1489696at2"/>
<dbReference type="InterPro" id="IPR050596">
    <property type="entry name" value="AspAT/PAT-like"/>
</dbReference>
<dbReference type="Gene3D" id="3.40.640.10">
    <property type="entry name" value="Type I PLP-dependent aspartate aminotransferase-like (Major domain)"/>
    <property type="match status" value="1"/>
</dbReference>
<evidence type="ECO:0000256" key="3">
    <source>
        <dbReference type="ARBA" id="ARBA00022576"/>
    </source>
</evidence>
<keyword evidence="4 7" id="KW-0808">Transferase</keyword>
<dbReference type="SUPFAM" id="SSF53383">
    <property type="entry name" value="PLP-dependent transferases"/>
    <property type="match status" value="1"/>
</dbReference>
<evidence type="ECO:0000256" key="5">
    <source>
        <dbReference type="ARBA" id="ARBA00022898"/>
    </source>
</evidence>
<evidence type="ECO:0000313" key="8">
    <source>
        <dbReference type="Proteomes" id="UP000298337"/>
    </source>
</evidence>
<dbReference type="GO" id="GO:0030170">
    <property type="term" value="F:pyridoxal phosphate binding"/>
    <property type="evidence" value="ECO:0007669"/>
    <property type="project" value="InterPro"/>
</dbReference>
<dbReference type="CDD" id="cd00609">
    <property type="entry name" value="AAT_like"/>
    <property type="match status" value="1"/>
</dbReference>
<dbReference type="InterPro" id="IPR004839">
    <property type="entry name" value="Aminotransferase_I/II_large"/>
</dbReference>
<name>A0A4Z0P482_9BACT</name>
<dbReference type="InterPro" id="IPR015421">
    <property type="entry name" value="PyrdxlP-dep_Trfase_major"/>
</dbReference>
<evidence type="ECO:0000259" key="6">
    <source>
        <dbReference type="Pfam" id="PF00155"/>
    </source>
</evidence>
<evidence type="ECO:0000313" key="7">
    <source>
        <dbReference type="EMBL" id="TGE06503.1"/>
    </source>
</evidence>
<dbReference type="GO" id="GO:0008483">
    <property type="term" value="F:transaminase activity"/>
    <property type="evidence" value="ECO:0007669"/>
    <property type="project" value="UniProtKB-KW"/>
</dbReference>
<dbReference type="Pfam" id="PF00155">
    <property type="entry name" value="Aminotran_1_2"/>
    <property type="match status" value="1"/>
</dbReference>
<dbReference type="GO" id="GO:0006520">
    <property type="term" value="P:amino acid metabolic process"/>
    <property type="evidence" value="ECO:0007669"/>
    <property type="project" value="InterPro"/>
</dbReference>
<protein>
    <submittedName>
        <fullName evidence="7">Pyridoxal phosphate-dependent aminotransferase</fullName>
    </submittedName>
</protein>
<dbReference type="AlphaFoldDB" id="A0A4Z0P482"/>
<dbReference type="PANTHER" id="PTHR46383">
    <property type="entry name" value="ASPARTATE AMINOTRANSFERASE"/>
    <property type="match status" value="1"/>
</dbReference>
<comment type="caution">
    <text evidence="7">The sequence shown here is derived from an EMBL/GenBank/DDBJ whole genome shotgun (WGS) entry which is preliminary data.</text>
</comment>
<proteinExistence type="inferred from homology"/>
<dbReference type="InterPro" id="IPR015424">
    <property type="entry name" value="PyrdxlP-dep_Trfase"/>
</dbReference>
<evidence type="ECO:0000256" key="2">
    <source>
        <dbReference type="ARBA" id="ARBA00007441"/>
    </source>
</evidence>
<accession>A0A4Z0P482</accession>
<evidence type="ECO:0000256" key="4">
    <source>
        <dbReference type="ARBA" id="ARBA00022679"/>
    </source>
</evidence>
<comment type="similarity">
    <text evidence="2">Belongs to the class-I pyridoxal-phosphate-dependent aminotransferase family.</text>
</comment>
<feature type="domain" description="Aminotransferase class I/classII large" evidence="6">
    <location>
        <begin position="48"/>
        <end position="399"/>
    </location>
</feature>
<keyword evidence="5" id="KW-0663">Pyridoxal phosphate</keyword>
<reference evidence="7 8" key="1">
    <citation type="submission" date="2019-04" db="EMBL/GenBank/DDBJ databases">
        <authorList>
            <person name="Feng G."/>
            <person name="Zhang J."/>
            <person name="Zhu H."/>
        </authorList>
    </citation>
    <scope>NUCLEOTIDE SEQUENCE [LARGE SCALE GENOMIC DNA]</scope>
    <source>
        <strain evidence="7 8">92R-1</strain>
    </source>
</reference>
<gene>
    <name evidence="7" type="ORF">EU556_16855</name>
</gene>
<dbReference type="PANTHER" id="PTHR46383:SF1">
    <property type="entry name" value="ASPARTATE AMINOTRANSFERASE"/>
    <property type="match status" value="1"/>
</dbReference>
<keyword evidence="8" id="KW-1185">Reference proteome</keyword>
<dbReference type="Gene3D" id="3.90.1150.10">
    <property type="entry name" value="Aspartate Aminotransferase, domain 1"/>
    <property type="match status" value="1"/>
</dbReference>
<sequence>MYLCLAKYMGWGRAFALAHRARICTPQPSGPTLHPLISAQLIPSAMRDKISLASGYGNFAVPAVAAEAAIRSISSGTLPVSDAAGLPALREALAQGYQRPITATQVVVTPGAKSALFALFKTLLRPQEEVLLPTPNWFGFGELITRAGGRVCPLPLSSESNYALTPAQLEAALTPQTRILLLSNPNNPTGRVYTRQEMQALLDVTRRFPELYVVSDEIYHLITFGAEPVPSLLDFEDPHERHVVVNGYSKSLALIGWGVGYLVAPAAVAAACAAWQFATSVAVPAPNQLAALAATQAASAIAAELLAQLQPTRARMLAELAALPHVPHGQPEGTYYAFPDFRAYLTPHLPAAAAAAELVASFQEAGVQVVDGSSCGPPGFVRLSYAVPEETLREAMHRIALVLQARQLASDLGC</sequence>